<dbReference type="EMBL" id="KB206244">
    <property type="protein sequence ID" value="ELP94336.1"/>
    <property type="molecule type" value="Genomic_DNA"/>
</dbReference>
<gene>
    <name evidence="1" type="ORF">EIN_131850</name>
</gene>
<dbReference type="KEGG" id="eiv:EIN_131850"/>
<dbReference type="RefSeq" id="XP_004261107.1">
    <property type="nucleotide sequence ID" value="XM_004261059.1"/>
</dbReference>
<organism evidence="1 2">
    <name type="scientific">Entamoeba invadens IP1</name>
    <dbReference type="NCBI Taxonomy" id="370355"/>
    <lineage>
        <taxon>Eukaryota</taxon>
        <taxon>Amoebozoa</taxon>
        <taxon>Evosea</taxon>
        <taxon>Archamoebae</taxon>
        <taxon>Mastigamoebida</taxon>
        <taxon>Entamoebidae</taxon>
        <taxon>Entamoeba</taxon>
    </lineage>
</organism>
<protein>
    <submittedName>
        <fullName evidence="1">Uncharacterized protein</fullName>
    </submittedName>
</protein>
<dbReference type="VEuPathDB" id="AmoebaDB:EIN_131850"/>
<sequence length="359" mass="41458">MSFKPLKITKLEPVFMMSIIPHFISLNMLMRFHQVSRNCGESISRLKVNPCYQELSLETILQNDHSIHIRKELQIFTGIDSLHTDINTLQQLPPELLSNVKLFEISFIQKQTPSSYPIWEIIKDRVSRLIIDAQIIALIDLTALPNLRRLEIKAGRVALNENLPIRQIENLQTLVIFCDGNLYKNYFDLFEQFVCSKLRVLYKLNWLQASDLDDIHQLKPRDMVGIFLNDLPGVVDDYISPKLVLLYFAKKEFRIPIDFFIDKRLNVLLKQYHPSVLDIRGDVDNTESCVVDLHEEHQLEEITFNFVNCKEKIAVALPKELKKLIINKGSFLKEGGLLQLADTQVPKDLYGAFGDAVPN</sequence>
<dbReference type="GeneID" id="14893323"/>
<evidence type="ECO:0000313" key="1">
    <source>
        <dbReference type="EMBL" id="ELP94336.1"/>
    </source>
</evidence>
<dbReference type="AlphaFoldDB" id="A0A0A1UD34"/>
<proteinExistence type="predicted"/>
<name>A0A0A1UD34_ENTIV</name>
<reference evidence="1 2" key="1">
    <citation type="submission" date="2012-10" db="EMBL/GenBank/DDBJ databases">
        <authorList>
            <person name="Zafar N."/>
            <person name="Inman J."/>
            <person name="Hall N."/>
            <person name="Lorenzi H."/>
            <person name="Caler E."/>
        </authorList>
    </citation>
    <scope>NUCLEOTIDE SEQUENCE [LARGE SCALE GENOMIC DNA]</scope>
    <source>
        <strain evidence="1 2">IP1</strain>
    </source>
</reference>
<dbReference type="Proteomes" id="UP000014680">
    <property type="component" value="Unassembled WGS sequence"/>
</dbReference>
<dbReference type="OrthoDB" id="26542at2759"/>
<accession>A0A0A1UD34</accession>
<dbReference type="OMA" id="DDYISPK"/>
<keyword evidence="2" id="KW-1185">Reference proteome</keyword>
<evidence type="ECO:0000313" key="2">
    <source>
        <dbReference type="Proteomes" id="UP000014680"/>
    </source>
</evidence>